<keyword evidence="3 6" id="KW-0713">Self-incompatibility</keyword>
<accession>A0ABD1NDH4</accession>
<dbReference type="AlphaFoldDB" id="A0ABD1NDH4"/>
<name>A0ABD1NDH4_9FABA</name>
<evidence type="ECO:0000256" key="5">
    <source>
        <dbReference type="ARBA" id="ARBA00022729"/>
    </source>
</evidence>
<comment type="subcellular location">
    <subcellularLocation>
        <location evidence="1 6">Secreted</location>
    </subcellularLocation>
</comment>
<keyword evidence="4 6" id="KW-0964">Secreted</keyword>
<dbReference type="Proteomes" id="UP001603857">
    <property type="component" value="Unassembled WGS sequence"/>
</dbReference>
<dbReference type="GO" id="GO:0005576">
    <property type="term" value="C:extracellular region"/>
    <property type="evidence" value="ECO:0007669"/>
    <property type="project" value="UniProtKB-SubCell"/>
</dbReference>
<feature type="chain" id="PRO_5044528303" description="S-protein homolog" evidence="6">
    <location>
        <begin position="24"/>
        <end position="134"/>
    </location>
</feature>
<dbReference type="InterPro" id="IPR010264">
    <property type="entry name" value="Self-incomp_S1"/>
</dbReference>
<evidence type="ECO:0000313" key="8">
    <source>
        <dbReference type="Proteomes" id="UP001603857"/>
    </source>
</evidence>
<evidence type="ECO:0000256" key="4">
    <source>
        <dbReference type="ARBA" id="ARBA00022525"/>
    </source>
</evidence>
<dbReference type="PANTHER" id="PTHR31232">
    <property type="match status" value="1"/>
</dbReference>
<evidence type="ECO:0000256" key="3">
    <source>
        <dbReference type="ARBA" id="ARBA00022471"/>
    </source>
</evidence>
<evidence type="ECO:0000313" key="7">
    <source>
        <dbReference type="EMBL" id="KAL2346164.1"/>
    </source>
</evidence>
<dbReference type="Pfam" id="PF05938">
    <property type="entry name" value="Self-incomp_S1"/>
    <property type="match status" value="1"/>
</dbReference>
<protein>
    <recommendedName>
        <fullName evidence="6">S-protein homolog</fullName>
    </recommendedName>
</protein>
<dbReference type="EMBL" id="JBGMDY010000001">
    <property type="protein sequence ID" value="KAL2346164.1"/>
    <property type="molecule type" value="Genomic_DNA"/>
</dbReference>
<organism evidence="7 8">
    <name type="scientific">Flemingia macrophylla</name>
    <dbReference type="NCBI Taxonomy" id="520843"/>
    <lineage>
        <taxon>Eukaryota</taxon>
        <taxon>Viridiplantae</taxon>
        <taxon>Streptophyta</taxon>
        <taxon>Embryophyta</taxon>
        <taxon>Tracheophyta</taxon>
        <taxon>Spermatophyta</taxon>
        <taxon>Magnoliopsida</taxon>
        <taxon>eudicotyledons</taxon>
        <taxon>Gunneridae</taxon>
        <taxon>Pentapetalae</taxon>
        <taxon>rosids</taxon>
        <taxon>fabids</taxon>
        <taxon>Fabales</taxon>
        <taxon>Fabaceae</taxon>
        <taxon>Papilionoideae</taxon>
        <taxon>50 kb inversion clade</taxon>
        <taxon>NPAAA clade</taxon>
        <taxon>indigoferoid/millettioid clade</taxon>
        <taxon>Phaseoleae</taxon>
        <taxon>Flemingia</taxon>
    </lineage>
</organism>
<proteinExistence type="inferred from homology"/>
<evidence type="ECO:0000256" key="2">
    <source>
        <dbReference type="ARBA" id="ARBA00005581"/>
    </source>
</evidence>
<sequence>MSSSSRSVLFCLLTLLSSNSVLGFGFGVAKTHVRITNTLEGGLDLTVHCKSKDDDIGEQHLHSNAFFDFQFATNIFGTTLFYCSFQWEDNFQWFDIYVEKRDGLRCDDCFWNVQQDGPCFLAKDKSVDCYYWKK</sequence>
<evidence type="ECO:0000256" key="6">
    <source>
        <dbReference type="RuleBase" id="RU367044"/>
    </source>
</evidence>
<dbReference type="GO" id="GO:0060320">
    <property type="term" value="P:rejection of self pollen"/>
    <property type="evidence" value="ECO:0007669"/>
    <property type="project" value="UniProtKB-KW"/>
</dbReference>
<evidence type="ECO:0000256" key="1">
    <source>
        <dbReference type="ARBA" id="ARBA00004613"/>
    </source>
</evidence>
<gene>
    <name evidence="7" type="ORF">Fmac_000164</name>
</gene>
<comment type="caution">
    <text evidence="7">The sequence shown here is derived from an EMBL/GenBank/DDBJ whole genome shotgun (WGS) entry which is preliminary data.</text>
</comment>
<dbReference type="PANTHER" id="PTHR31232:SF149">
    <property type="entry name" value="S-PROTEIN HOMOLOG"/>
    <property type="match status" value="1"/>
</dbReference>
<feature type="signal peptide" evidence="6">
    <location>
        <begin position="1"/>
        <end position="23"/>
    </location>
</feature>
<comment type="similarity">
    <text evidence="2 6">Belongs to the plant self-incompatibility (S1) protein family.</text>
</comment>
<keyword evidence="8" id="KW-1185">Reference proteome</keyword>
<keyword evidence="5 6" id="KW-0732">Signal</keyword>
<reference evidence="7 8" key="1">
    <citation type="submission" date="2024-08" db="EMBL/GenBank/DDBJ databases">
        <title>Insights into the chromosomal genome structure of Flemingia macrophylla.</title>
        <authorList>
            <person name="Ding Y."/>
            <person name="Zhao Y."/>
            <person name="Bi W."/>
            <person name="Wu M."/>
            <person name="Zhao G."/>
            <person name="Gong Y."/>
            <person name="Li W."/>
            <person name="Zhang P."/>
        </authorList>
    </citation>
    <scope>NUCLEOTIDE SEQUENCE [LARGE SCALE GENOMIC DNA]</scope>
    <source>
        <strain evidence="7">DYQJB</strain>
        <tissue evidence="7">Leaf</tissue>
    </source>
</reference>